<accession>A0A1U7INW6</accession>
<dbReference type="Proteomes" id="UP000185860">
    <property type="component" value="Unassembled WGS sequence"/>
</dbReference>
<reference evidence="1 2" key="1">
    <citation type="submission" date="2016-11" db="EMBL/GenBank/DDBJ databases">
        <title>Draft Genome Sequences of Nine Cyanobacterial Strains from Diverse Habitats.</title>
        <authorList>
            <person name="Zhu T."/>
            <person name="Hou S."/>
            <person name="Lu X."/>
            <person name="Hess W.R."/>
        </authorList>
    </citation>
    <scope>NUCLEOTIDE SEQUENCE [LARGE SCALE GENOMIC DNA]</scope>
    <source>
        <strain evidence="1 2">IAM M-71</strain>
    </source>
</reference>
<dbReference type="AlphaFoldDB" id="A0A1U7INW6"/>
<organism evidence="1 2">
    <name type="scientific">[Phormidium ambiguum] IAM M-71</name>
    <dbReference type="NCBI Taxonomy" id="454136"/>
    <lineage>
        <taxon>Bacteria</taxon>
        <taxon>Bacillati</taxon>
        <taxon>Cyanobacteriota</taxon>
        <taxon>Cyanophyceae</taxon>
        <taxon>Oscillatoriophycideae</taxon>
        <taxon>Aerosakkonematales</taxon>
        <taxon>Aerosakkonemataceae</taxon>
        <taxon>Floridanema</taxon>
    </lineage>
</organism>
<protein>
    <submittedName>
        <fullName evidence="1">Uncharacterized protein</fullName>
    </submittedName>
</protein>
<gene>
    <name evidence="1" type="ORF">NIES2119_07535</name>
</gene>
<dbReference type="STRING" id="454136.NIES2119_07535"/>
<dbReference type="OrthoDB" id="5138556at2"/>
<dbReference type="RefSeq" id="WP_073592847.1">
    <property type="nucleotide sequence ID" value="NZ_MRCE01000006.1"/>
</dbReference>
<sequence length="99" mass="11099">MEDFTFRARFKLAKTCSINIEASSIQVTVPGTEKLLLLSSHEYEKTISKAHDLVLESRGWSSNQEALTAGEQYRDALMVAFACLRIGADFGNRSPKSWK</sequence>
<proteinExistence type="predicted"/>
<evidence type="ECO:0000313" key="1">
    <source>
        <dbReference type="EMBL" id="OKH38985.1"/>
    </source>
</evidence>
<name>A0A1U7INW6_9CYAN</name>
<comment type="caution">
    <text evidence="1">The sequence shown here is derived from an EMBL/GenBank/DDBJ whole genome shotgun (WGS) entry which is preliminary data.</text>
</comment>
<dbReference type="EMBL" id="MRCE01000006">
    <property type="protein sequence ID" value="OKH38985.1"/>
    <property type="molecule type" value="Genomic_DNA"/>
</dbReference>
<evidence type="ECO:0000313" key="2">
    <source>
        <dbReference type="Proteomes" id="UP000185860"/>
    </source>
</evidence>